<accession>A0ABT5UWJ5</accession>
<evidence type="ECO:0000313" key="3">
    <source>
        <dbReference type="Proteomes" id="UP001216189"/>
    </source>
</evidence>
<dbReference type="EMBL" id="JARBFT010000001">
    <property type="protein sequence ID" value="MDE1513792.1"/>
    <property type="molecule type" value="Genomic_DNA"/>
</dbReference>
<organism evidence="2 3">
    <name type="scientific">Vibrio chanodichtyis</name>
    <dbReference type="NCBI Taxonomy" id="3027932"/>
    <lineage>
        <taxon>Bacteria</taxon>
        <taxon>Pseudomonadati</taxon>
        <taxon>Pseudomonadota</taxon>
        <taxon>Gammaproteobacteria</taxon>
        <taxon>Vibrionales</taxon>
        <taxon>Vibrionaceae</taxon>
        <taxon>Vibrio</taxon>
    </lineage>
</organism>
<feature type="transmembrane region" description="Helical" evidence="1">
    <location>
        <begin position="97"/>
        <end position="119"/>
    </location>
</feature>
<evidence type="ECO:0000313" key="2">
    <source>
        <dbReference type="EMBL" id="MDE1513792.1"/>
    </source>
</evidence>
<name>A0ABT5UWJ5_9VIBR</name>
<sequence length="152" mass="17188">MQTKHRGLKGVAILEFSKGLISIGVGLGLHHFAVESLQQLLPKLLIHLHLNPASYWPEKVMHDAGLIAHLNLNWVVVGALAYGMIRLIEAYGLWHSLLWTEWFALLSGAIYLPFEIYALLAEPGWLSFTTLLINLLVVCYMYRIIRLRPTSS</sequence>
<dbReference type="InterPro" id="IPR021125">
    <property type="entry name" value="DUF2127"/>
</dbReference>
<evidence type="ECO:0000256" key="1">
    <source>
        <dbReference type="SAM" id="Phobius"/>
    </source>
</evidence>
<feature type="transmembrane region" description="Helical" evidence="1">
    <location>
        <begin position="66"/>
        <end position="85"/>
    </location>
</feature>
<keyword evidence="1" id="KW-0812">Transmembrane</keyword>
<reference evidence="2 3" key="1">
    <citation type="submission" date="2023-02" db="EMBL/GenBank/DDBJ databases">
        <title>Vibrio intestini sp. nov., a close relative of Vibrio cholerae isolated from the intestine of Healthy Culter dabryi.</title>
        <authorList>
            <person name="Wu N."/>
        </authorList>
    </citation>
    <scope>NUCLEOTIDE SEQUENCE [LARGE SCALE GENOMIC DNA]</scope>
    <source>
        <strain evidence="2 3">DSL-7</strain>
    </source>
</reference>
<protein>
    <submittedName>
        <fullName evidence="2">DUF2127 domain-containing protein</fullName>
    </submittedName>
</protein>
<gene>
    <name evidence="2" type="ORF">PUN32_02040</name>
</gene>
<feature type="transmembrane region" description="Helical" evidence="1">
    <location>
        <begin position="125"/>
        <end position="145"/>
    </location>
</feature>
<dbReference type="RefSeq" id="WP_274721531.1">
    <property type="nucleotide sequence ID" value="NZ_JARBFT010000001.1"/>
</dbReference>
<proteinExistence type="predicted"/>
<comment type="caution">
    <text evidence="2">The sequence shown here is derived from an EMBL/GenBank/DDBJ whole genome shotgun (WGS) entry which is preliminary data.</text>
</comment>
<keyword evidence="1" id="KW-0472">Membrane</keyword>
<dbReference type="Pfam" id="PF09900">
    <property type="entry name" value="DUF2127"/>
    <property type="match status" value="1"/>
</dbReference>
<keyword evidence="3" id="KW-1185">Reference proteome</keyword>
<keyword evidence="1" id="KW-1133">Transmembrane helix</keyword>
<dbReference type="Proteomes" id="UP001216189">
    <property type="component" value="Unassembled WGS sequence"/>
</dbReference>
<feature type="transmembrane region" description="Helical" evidence="1">
    <location>
        <begin position="12"/>
        <end position="33"/>
    </location>
</feature>